<sequence length="418" mass="46447">MTNSATHININRLMDWIENDSARVGGLDRGGICRLALTDEDKTIRDLFIQWMEDIHLKVRVDDFGNMYGRLEGTDPEAAPVVIGSHLDTQPEGGRYDGILGVLSGLEVLYTLRENNITPTRSIELICFTNEEGARFAPPILGAGGLANVFSKDFVYSRTDKDGKSFIDELKRIDYQGKEENRIQHMHSFIELHIEQGPVLEQKGLDIGVVTGIQGMNWLEVTVKGEADHAGPTPMNMRKDPMMASAAMMTEVRSMVVNHDDEATVTVGQFGLQPGSINCVPGEVTFTVDIRHSSDTQRESLVEQAKKIIKTIADQQHVTCEIHPIWETPSSHFSKHLTDQLSEAANQLGYSYQEMISGAGHDAKYINEMAPTAMIFVPSANGKSHCQEEFTDKSFIEKGANVLLNTVQQLTENRESIQ</sequence>
<comment type="similarity">
    <text evidence="1">Belongs to the peptidase M20 family.</text>
</comment>
<organism evidence="5 6">
    <name type="scientific">Alteribacillus iranensis</name>
    <dbReference type="NCBI Taxonomy" id="930128"/>
    <lineage>
        <taxon>Bacteria</taxon>
        <taxon>Bacillati</taxon>
        <taxon>Bacillota</taxon>
        <taxon>Bacilli</taxon>
        <taxon>Bacillales</taxon>
        <taxon>Bacillaceae</taxon>
        <taxon>Alteribacillus</taxon>
    </lineage>
</organism>
<feature type="binding site" evidence="3">
    <location>
        <position position="385"/>
    </location>
    <ligand>
        <name>Zn(2+)</name>
        <dbReference type="ChEBI" id="CHEBI:29105"/>
        <label>2</label>
    </ligand>
</feature>
<dbReference type="EMBL" id="FONT01000002">
    <property type="protein sequence ID" value="SFE63898.1"/>
    <property type="molecule type" value="Genomic_DNA"/>
</dbReference>
<dbReference type="NCBIfam" id="NF006771">
    <property type="entry name" value="PRK09290.1-5"/>
    <property type="match status" value="1"/>
</dbReference>
<dbReference type="Gene3D" id="3.30.70.360">
    <property type="match status" value="1"/>
</dbReference>
<dbReference type="Proteomes" id="UP000199516">
    <property type="component" value="Unassembled WGS sequence"/>
</dbReference>
<dbReference type="Pfam" id="PF01546">
    <property type="entry name" value="Peptidase_M20"/>
    <property type="match status" value="1"/>
</dbReference>
<evidence type="ECO:0000256" key="1">
    <source>
        <dbReference type="ARBA" id="ARBA00006153"/>
    </source>
</evidence>
<protein>
    <submittedName>
        <fullName evidence="5">N-carbamoyl-L-amino-acid hydrolase</fullName>
    </submittedName>
</protein>
<evidence type="ECO:0000259" key="4">
    <source>
        <dbReference type="Pfam" id="PF07687"/>
    </source>
</evidence>
<dbReference type="SUPFAM" id="SSF53187">
    <property type="entry name" value="Zn-dependent exopeptidases"/>
    <property type="match status" value="1"/>
</dbReference>
<dbReference type="PANTHER" id="PTHR32494:SF5">
    <property type="entry name" value="ALLANTOATE AMIDOHYDROLASE"/>
    <property type="match status" value="1"/>
</dbReference>
<dbReference type="SUPFAM" id="SSF55031">
    <property type="entry name" value="Bacterial exopeptidase dimerisation domain"/>
    <property type="match status" value="1"/>
</dbReference>
<dbReference type="GO" id="GO:0016813">
    <property type="term" value="F:hydrolase activity, acting on carbon-nitrogen (but not peptide) bonds, in linear amidines"/>
    <property type="evidence" value="ECO:0007669"/>
    <property type="project" value="InterPro"/>
</dbReference>
<dbReference type="OrthoDB" id="9808195at2"/>
<dbReference type="CDD" id="cd03884">
    <property type="entry name" value="M20_bAS"/>
    <property type="match status" value="1"/>
</dbReference>
<evidence type="ECO:0000256" key="2">
    <source>
        <dbReference type="ARBA" id="ARBA00022801"/>
    </source>
</evidence>
<dbReference type="InterPro" id="IPR011650">
    <property type="entry name" value="Peptidase_M20_dimer"/>
</dbReference>
<keyword evidence="6" id="KW-1185">Reference proteome</keyword>
<keyword evidence="2 5" id="KW-0378">Hydrolase</keyword>
<feature type="binding site" evidence="3">
    <location>
        <position position="132"/>
    </location>
    <ligand>
        <name>Zn(2+)</name>
        <dbReference type="ChEBI" id="CHEBI:29105"/>
        <label>2</label>
    </ligand>
</feature>
<gene>
    <name evidence="5" type="ORF">SAMN05192532_102743</name>
</gene>
<dbReference type="Pfam" id="PF07687">
    <property type="entry name" value="M20_dimer"/>
    <property type="match status" value="1"/>
</dbReference>
<name>A0A1I2C6U1_9BACI</name>
<dbReference type="AlphaFoldDB" id="A0A1I2C6U1"/>
<dbReference type="Gene3D" id="3.40.630.10">
    <property type="entry name" value="Zn peptidases"/>
    <property type="match status" value="1"/>
</dbReference>
<keyword evidence="3" id="KW-0862">Zinc</keyword>
<dbReference type="InterPro" id="IPR002933">
    <property type="entry name" value="Peptidase_M20"/>
</dbReference>
<reference evidence="5 6" key="1">
    <citation type="submission" date="2016-10" db="EMBL/GenBank/DDBJ databases">
        <authorList>
            <person name="de Groot N.N."/>
        </authorList>
    </citation>
    <scope>NUCLEOTIDE SEQUENCE [LARGE SCALE GENOMIC DNA]</scope>
    <source>
        <strain evidence="5 6">DSM 23995</strain>
    </source>
</reference>
<feature type="binding site" evidence="3">
    <location>
        <position position="97"/>
    </location>
    <ligand>
        <name>Zn(2+)</name>
        <dbReference type="ChEBI" id="CHEBI:29105"/>
        <label>1</label>
    </ligand>
</feature>
<accession>A0A1I2C6U1</accession>
<dbReference type="RefSeq" id="WP_091659712.1">
    <property type="nucleotide sequence ID" value="NZ_FONT01000002.1"/>
</dbReference>
<dbReference type="PIRSF" id="PIRSF001235">
    <property type="entry name" value="Amidase_carbamoylase"/>
    <property type="match status" value="1"/>
</dbReference>
<dbReference type="PANTHER" id="PTHR32494">
    <property type="entry name" value="ALLANTOATE DEIMINASE-RELATED"/>
    <property type="match status" value="1"/>
</dbReference>
<feature type="binding site" evidence="3">
    <location>
        <position position="193"/>
    </location>
    <ligand>
        <name>Zn(2+)</name>
        <dbReference type="ChEBI" id="CHEBI:29105"/>
        <label>1</label>
    </ligand>
</feature>
<feature type="binding site" evidence="3">
    <location>
        <position position="97"/>
    </location>
    <ligand>
        <name>Zn(2+)</name>
        <dbReference type="ChEBI" id="CHEBI:29105"/>
        <label>2</label>
    </ligand>
</feature>
<evidence type="ECO:0000256" key="3">
    <source>
        <dbReference type="PIRSR" id="PIRSR001235-1"/>
    </source>
</evidence>
<feature type="binding site" evidence="3">
    <location>
        <position position="86"/>
    </location>
    <ligand>
        <name>Zn(2+)</name>
        <dbReference type="ChEBI" id="CHEBI:29105"/>
        <label>1</label>
    </ligand>
</feature>
<keyword evidence="3" id="KW-0479">Metal-binding</keyword>
<dbReference type="NCBIfam" id="TIGR01879">
    <property type="entry name" value="hydantase"/>
    <property type="match status" value="1"/>
</dbReference>
<proteinExistence type="inferred from homology"/>
<dbReference type="InterPro" id="IPR036264">
    <property type="entry name" value="Bact_exopeptidase_dim_dom"/>
</dbReference>
<feature type="domain" description="Peptidase M20 dimerisation" evidence="4">
    <location>
        <begin position="212"/>
        <end position="314"/>
    </location>
</feature>
<evidence type="ECO:0000313" key="6">
    <source>
        <dbReference type="Proteomes" id="UP000199516"/>
    </source>
</evidence>
<dbReference type="NCBIfam" id="NF006769">
    <property type="entry name" value="PRK09290.1-3"/>
    <property type="match status" value="1"/>
</dbReference>
<dbReference type="STRING" id="930128.SAMN05192532_102743"/>
<comment type="cofactor">
    <cofactor evidence="3">
        <name>Zn(2+)</name>
        <dbReference type="ChEBI" id="CHEBI:29105"/>
    </cofactor>
    <text evidence="3">Binds 2 Zn(2+) ions per subunit.</text>
</comment>
<dbReference type="GO" id="GO:0046872">
    <property type="term" value="F:metal ion binding"/>
    <property type="evidence" value="ECO:0007669"/>
    <property type="project" value="UniProtKB-KW"/>
</dbReference>
<dbReference type="InterPro" id="IPR010158">
    <property type="entry name" value="Amidase_Cbmase"/>
</dbReference>
<evidence type="ECO:0000313" key="5">
    <source>
        <dbReference type="EMBL" id="SFE63898.1"/>
    </source>
</evidence>